<evidence type="ECO:0000313" key="2">
    <source>
        <dbReference type="Proteomes" id="UP000316406"/>
    </source>
</evidence>
<evidence type="ECO:0000313" key="1">
    <source>
        <dbReference type="EMBL" id="TSI11298.1"/>
    </source>
</evidence>
<dbReference type="EMBL" id="VLTK01000030">
    <property type="protein sequence ID" value="TSI11298.1"/>
    <property type="molecule type" value="Genomic_DNA"/>
</dbReference>
<gene>
    <name evidence="1" type="ORF">FO013_21870</name>
</gene>
<protein>
    <submittedName>
        <fullName evidence="1">Uncharacterized protein</fullName>
    </submittedName>
</protein>
<dbReference type="RefSeq" id="WP_143924676.1">
    <property type="nucleotide sequence ID" value="NZ_VLTK01000030.1"/>
</dbReference>
<name>A0A556C2R6_BREAU</name>
<organism evidence="1 2">
    <name type="scientific">Brevibacterium aurantiacum</name>
    <dbReference type="NCBI Taxonomy" id="273384"/>
    <lineage>
        <taxon>Bacteria</taxon>
        <taxon>Bacillati</taxon>
        <taxon>Actinomycetota</taxon>
        <taxon>Actinomycetes</taxon>
        <taxon>Micrococcales</taxon>
        <taxon>Brevibacteriaceae</taxon>
        <taxon>Brevibacterium</taxon>
    </lineage>
</organism>
<dbReference type="Proteomes" id="UP000316406">
    <property type="component" value="Unassembled WGS sequence"/>
</dbReference>
<dbReference type="AlphaFoldDB" id="A0A556C2R6"/>
<sequence>MTAIDVLLSIFDELAAQSPHTTCPHCGWSWTGKGSYPLSGHIEGSNGWAFGASEAGRCENQKIYLYRVGAQHHFGLRLRDDEPNVTYKNDLLGVILEAKQRGCTDKQIQKVLTKTRKLWRRK</sequence>
<comment type="caution">
    <text evidence="1">The sequence shown here is derived from an EMBL/GenBank/DDBJ whole genome shotgun (WGS) entry which is preliminary data.</text>
</comment>
<keyword evidence="2" id="KW-1185">Reference proteome</keyword>
<dbReference type="OrthoDB" id="9906953at2"/>
<proteinExistence type="predicted"/>
<reference evidence="1 2" key="1">
    <citation type="submission" date="2019-07" db="EMBL/GenBank/DDBJ databases">
        <title>Draft genome sequence of Brevibacterium aurantiacum XU54 isolated from Xinjiang China.</title>
        <authorList>
            <person name="Xu X."/>
        </authorList>
    </citation>
    <scope>NUCLEOTIDE SEQUENCE [LARGE SCALE GENOMIC DNA]</scope>
    <source>
        <strain evidence="1 2">XU54</strain>
    </source>
</reference>
<accession>A0A556C2R6</accession>